<dbReference type="PRINTS" id="PR00368">
    <property type="entry name" value="FADPNR"/>
</dbReference>
<feature type="binding site" evidence="4">
    <location>
        <position position="160"/>
    </location>
    <ligand>
        <name>FAD</name>
        <dbReference type="ChEBI" id="CHEBI:57692"/>
    </ligand>
</feature>
<dbReference type="InterPro" id="IPR023753">
    <property type="entry name" value="FAD/NAD-binding_dom"/>
</dbReference>
<dbReference type="SUPFAM" id="SSF55424">
    <property type="entry name" value="FAD/NAD-linked reductases, dimerisation (C-terminal) domain"/>
    <property type="match status" value="1"/>
</dbReference>
<dbReference type="PRINTS" id="PR00411">
    <property type="entry name" value="PNDRDTASEI"/>
</dbReference>
<feature type="binding site" evidence="4">
    <location>
        <position position="318"/>
    </location>
    <ligand>
        <name>NAD(+)</name>
        <dbReference type="ChEBI" id="CHEBI:57540"/>
    </ligand>
</feature>
<dbReference type="Pfam" id="PF02852">
    <property type="entry name" value="Pyr_redox_dim"/>
    <property type="match status" value="1"/>
</dbReference>
<dbReference type="PANTHER" id="PTHR43014">
    <property type="entry name" value="MERCURIC REDUCTASE"/>
    <property type="match status" value="1"/>
</dbReference>
<evidence type="ECO:0000256" key="3">
    <source>
        <dbReference type="ARBA" id="ARBA00022827"/>
    </source>
</evidence>
<evidence type="ECO:0000256" key="5">
    <source>
        <dbReference type="SAM" id="MobiDB-lite"/>
    </source>
</evidence>
<keyword evidence="2" id="KW-0285">Flavoprotein</keyword>
<sequence>MVTGAAQPQPESATTAATVSPAEPHRGASATRRGSRVVVVGGGPGGYEAALVARQLGSDVTLVERRGVGGAAVLTDVVPSKTLIATAEWLTLVESADELGIRIAGSATPAGAPTPDVEPAVFDVDLGAVNERVRALAEQQSNDIAGRLEREGIRIIHGTGRLSAPDTVVAEERTPGSGPGREHRLDADVVLVSTGVSPRVLPTAVPDGERILTWTQVYNLTAMPERLVVVGSGVTGAEFAGAFAALGADVVLVSSRDRVLPGNDADAAELIEDVFCRRGMTVMANSRAVSATRHGDEVVVELQDGRSVTGSHCLMAVGGVPNTAGLGLHDAGVELTPSGHVLVDRVSRTTTRGIYAAGDVTGVFPLASVAATQGRVAMWHALGDAVSPLDTSRVPATVFTSPEIATVGIGEAEAAARGARVVTVPLPRNPRAKMLDVREGFIKLIAREGDGTILGGVVVGPRASELIYPITLAVANRRTADQLANSMTIYPSLSGSIAEAARQLHEPLHS</sequence>
<keyword evidence="4" id="KW-0520">NAD</keyword>
<organism evidence="8 9">
    <name type="scientific">Salana multivorans</name>
    <dbReference type="NCBI Taxonomy" id="120377"/>
    <lineage>
        <taxon>Bacteria</taxon>
        <taxon>Bacillati</taxon>
        <taxon>Actinomycetota</taxon>
        <taxon>Actinomycetes</taxon>
        <taxon>Micrococcales</taxon>
        <taxon>Beutenbergiaceae</taxon>
        <taxon>Salana</taxon>
    </lineage>
</organism>
<proteinExistence type="inferred from homology"/>
<dbReference type="SUPFAM" id="SSF51905">
    <property type="entry name" value="FAD/NAD(P)-binding domain"/>
    <property type="match status" value="1"/>
</dbReference>
<dbReference type="OrthoDB" id="4678789at2"/>
<feature type="region of interest" description="Disordered" evidence="5">
    <location>
        <begin position="1"/>
        <end position="35"/>
    </location>
</feature>
<dbReference type="Gene3D" id="3.50.50.60">
    <property type="entry name" value="FAD/NAD(P)-binding domain"/>
    <property type="match status" value="2"/>
</dbReference>
<evidence type="ECO:0000256" key="2">
    <source>
        <dbReference type="ARBA" id="ARBA00022630"/>
    </source>
</evidence>
<evidence type="ECO:0000256" key="1">
    <source>
        <dbReference type="ARBA" id="ARBA00007532"/>
    </source>
</evidence>
<dbReference type="GO" id="GO:0003955">
    <property type="term" value="F:NAD(P)H dehydrogenase (quinone) activity"/>
    <property type="evidence" value="ECO:0007669"/>
    <property type="project" value="TreeGrafter"/>
</dbReference>
<evidence type="ECO:0000259" key="7">
    <source>
        <dbReference type="Pfam" id="PF07992"/>
    </source>
</evidence>
<dbReference type="Pfam" id="PF07992">
    <property type="entry name" value="Pyr_redox_2"/>
    <property type="match status" value="1"/>
</dbReference>
<feature type="compositionally biased region" description="Polar residues" evidence="5">
    <location>
        <begin position="9"/>
        <end position="18"/>
    </location>
</feature>
<dbReference type="InterPro" id="IPR036188">
    <property type="entry name" value="FAD/NAD-bd_sf"/>
</dbReference>
<reference evidence="8 9" key="1">
    <citation type="submission" date="2018-11" db="EMBL/GenBank/DDBJ databases">
        <title>Sequencing the genomes of 1000 actinobacteria strains.</title>
        <authorList>
            <person name="Klenk H.-P."/>
        </authorList>
    </citation>
    <scope>NUCLEOTIDE SEQUENCE [LARGE SCALE GENOMIC DNA]</scope>
    <source>
        <strain evidence="8 9">DSM 13521</strain>
    </source>
</reference>
<keyword evidence="9" id="KW-1185">Reference proteome</keyword>
<gene>
    <name evidence="8" type="ORF">EDD28_2089</name>
</gene>
<dbReference type="Gene3D" id="3.30.390.30">
    <property type="match status" value="1"/>
</dbReference>
<dbReference type="RefSeq" id="WP_123739532.1">
    <property type="nucleotide sequence ID" value="NZ_RKHQ01000001.1"/>
</dbReference>
<comment type="caution">
    <text evidence="8">The sequence shown here is derived from an EMBL/GenBank/DDBJ whole genome shotgun (WGS) entry which is preliminary data.</text>
</comment>
<feature type="domain" description="FAD/NAD(P)-binding" evidence="7">
    <location>
        <begin position="36"/>
        <end position="374"/>
    </location>
</feature>
<feature type="binding site" evidence="4">
    <location>
        <begin position="231"/>
        <end position="238"/>
    </location>
    <ligand>
        <name>NAD(+)</name>
        <dbReference type="ChEBI" id="CHEBI:57540"/>
    </ligand>
</feature>
<evidence type="ECO:0000313" key="8">
    <source>
        <dbReference type="EMBL" id="ROR97490.1"/>
    </source>
</evidence>
<name>A0A3N2DCH9_9MICO</name>
<dbReference type="NCBIfam" id="NF005883">
    <property type="entry name" value="PRK07845.1"/>
    <property type="match status" value="1"/>
</dbReference>
<comment type="similarity">
    <text evidence="1">Belongs to the class-I pyridine nucleotide-disulfide oxidoreductase family.</text>
</comment>
<dbReference type="InterPro" id="IPR016156">
    <property type="entry name" value="FAD/NAD-linked_Rdtase_dimer_sf"/>
</dbReference>
<dbReference type="AlphaFoldDB" id="A0A3N2DCH9"/>
<dbReference type="PANTHER" id="PTHR43014:SF1">
    <property type="entry name" value="NAD(P)H DEHYDROGENASE (QUINONE)"/>
    <property type="match status" value="1"/>
</dbReference>
<dbReference type="InterPro" id="IPR004099">
    <property type="entry name" value="Pyr_nucl-diS_OxRdtase_dimer"/>
</dbReference>
<keyword evidence="4" id="KW-0547">Nucleotide-binding</keyword>
<feature type="binding site" evidence="4">
    <location>
        <position position="359"/>
    </location>
    <ligand>
        <name>FAD</name>
        <dbReference type="ChEBI" id="CHEBI:57692"/>
    </ligand>
</feature>
<dbReference type="Proteomes" id="UP000275356">
    <property type="component" value="Unassembled WGS sequence"/>
</dbReference>
<dbReference type="GO" id="GO:0050660">
    <property type="term" value="F:flavin adenine dinucleotide binding"/>
    <property type="evidence" value="ECO:0007669"/>
    <property type="project" value="TreeGrafter"/>
</dbReference>
<feature type="domain" description="Pyridine nucleotide-disulphide oxidoreductase dimerisation" evidence="6">
    <location>
        <begin position="394"/>
        <end position="501"/>
    </location>
</feature>
<dbReference type="InterPro" id="IPR001100">
    <property type="entry name" value="Pyr_nuc-diS_OxRdtase"/>
</dbReference>
<evidence type="ECO:0000313" key="9">
    <source>
        <dbReference type="Proteomes" id="UP000275356"/>
    </source>
</evidence>
<keyword evidence="3 4" id="KW-0274">FAD</keyword>
<comment type="cofactor">
    <cofactor evidence="4">
        <name>FAD</name>
        <dbReference type="ChEBI" id="CHEBI:57692"/>
    </cofactor>
    <text evidence="4">Binds 1 FAD per subunit.</text>
</comment>
<accession>A0A3N2DCH9</accession>
<evidence type="ECO:0000256" key="4">
    <source>
        <dbReference type="PIRSR" id="PIRSR000350-3"/>
    </source>
</evidence>
<dbReference type="PIRSF" id="PIRSF000350">
    <property type="entry name" value="Mercury_reductase_MerA"/>
    <property type="match status" value="1"/>
</dbReference>
<evidence type="ECO:0000259" key="6">
    <source>
        <dbReference type="Pfam" id="PF02852"/>
    </source>
</evidence>
<protein>
    <submittedName>
        <fullName evidence="8">Dihydrolipoamide dehydrogenase</fullName>
    </submittedName>
</protein>
<dbReference type="EMBL" id="RKHQ01000001">
    <property type="protein sequence ID" value="ROR97490.1"/>
    <property type="molecule type" value="Genomic_DNA"/>
</dbReference>
<feature type="binding site" evidence="4">
    <location>
        <position position="81"/>
    </location>
    <ligand>
        <name>FAD</name>
        <dbReference type="ChEBI" id="CHEBI:57692"/>
    </ligand>
</feature>